<dbReference type="GO" id="GO:0005975">
    <property type="term" value="P:carbohydrate metabolic process"/>
    <property type="evidence" value="ECO:0007669"/>
    <property type="project" value="InterPro"/>
</dbReference>
<reference evidence="2" key="1">
    <citation type="submission" date="2018-01" db="EMBL/GenBank/DDBJ databases">
        <authorList>
            <person name="Regsiter A."/>
            <person name="William W."/>
        </authorList>
    </citation>
    <scope>NUCLEOTIDE SEQUENCE</scope>
    <source>
        <strain evidence="2">TRIP AH-1</strain>
    </source>
</reference>
<dbReference type="AlphaFoldDB" id="A0A445MZB8"/>
<proteinExistence type="predicted"/>
<evidence type="ECO:0000259" key="1">
    <source>
        <dbReference type="SMART" id="SM00642"/>
    </source>
</evidence>
<dbReference type="InterPro" id="IPR006047">
    <property type="entry name" value="GH13_cat_dom"/>
</dbReference>
<name>A0A445MZB8_9BACT</name>
<dbReference type="SMART" id="SM00642">
    <property type="entry name" value="Aamy"/>
    <property type="match status" value="1"/>
</dbReference>
<gene>
    <name evidence="2" type="ORF">PITCH_A350063</name>
</gene>
<evidence type="ECO:0000313" key="2">
    <source>
        <dbReference type="EMBL" id="SPD74854.1"/>
    </source>
</evidence>
<feature type="domain" description="Glycosyl hydrolase family 13 catalytic" evidence="1">
    <location>
        <begin position="12"/>
        <end position="382"/>
    </location>
</feature>
<dbReference type="PANTHER" id="PTHR47786:SF2">
    <property type="entry name" value="GLYCOSYL HYDROLASE FAMILY 13 CATALYTIC DOMAIN-CONTAINING PROTEIN"/>
    <property type="match status" value="1"/>
</dbReference>
<dbReference type="InterPro" id="IPR017853">
    <property type="entry name" value="GH"/>
</dbReference>
<protein>
    <submittedName>
        <fullName evidence="2">Putative alpha-amylase family protein</fullName>
    </submittedName>
</protein>
<accession>A0A445MZB8</accession>
<dbReference type="SUPFAM" id="SSF51445">
    <property type="entry name" value="(Trans)glycosidases"/>
    <property type="match status" value="1"/>
</dbReference>
<dbReference type="EMBL" id="OJIN01000176">
    <property type="protein sequence ID" value="SPD74854.1"/>
    <property type="molecule type" value="Genomic_DNA"/>
</dbReference>
<sequence length="494" mass="57769">MKPLRKNPHIYEINLMTWLNRLSAGDKKGLMLKDVPDRVWSDLREKGFDLIWLMGIWQRSADAIHRARRHPYLVNTCRSILDDFNLDDITGSPYAIVSYTPDPVFETIEDLIALKERLEDMGLYLILDFVPNHTACDHAWISKHPEYYIQASPLKSGKCPRGFFRLLDNNSLCIAHGKDPNFHPWTDTAQIDYTNPKAIEAMLETLVHVSQYCHGLRCDMAMLVLSNVFRKTWRRRVTCDASREFWGLAIERLGSLNRRCLLLAEVYWDMEKDMIDMGLDYAYDKTFYDLLVKGDVRDLKAHLAAPVEYQQRLIRFLENHDEPRALAVFGHEKIYSAMVIHATVPAMRFWHEGQFDGSRIKMPVQLRRRPDEPIDRELTAFSERLLLEVNQPVFHQGAWRMLKTHGWSDNQSHKDLLAWTWSDGEERRLIVVNYRPHSSQGVITIPAKWLWGSEEARLVDPLKGELYLRSAKRMEDEGLYVDLKPWDFHFFGIG</sequence>
<dbReference type="Gene3D" id="3.20.20.80">
    <property type="entry name" value="Glycosidases"/>
    <property type="match status" value="1"/>
</dbReference>
<organism evidence="2">
    <name type="scientific">uncultured Desulfobacterium sp</name>
    <dbReference type="NCBI Taxonomy" id="201089"/>
    <lineage>
        <taxon>Bacteria</taxon>
        <taxon>Pseudomonadati</taxon>
        <taxon>Thermodesulfobacteriota</taxon>
        <taxon>Desulfobacteria</taxon>
        <taxon>Desulfobacterales</taxon>
        <taxon>Desulfobacteriaceae</taxon>
        <taxon>Desulfobacterium</taxon>
        <taxon>environmental samples</taxon>
    </lineage>
</organism>
<dbReference type="PANTHER" id="PTHR47786">
    <property type="entry name" value="ALPHA-1,4-GLUCAN:MALTOSE-1-PHOSPHATE MALTOSYLTRANSFERASE"/>
    <property type="match status" value="1"/>
</dbReference>
<dbReference type="Pfam" id="PF00128">
    <property type="entry name" value="Alpha-amylase"/>
    <property type="match status" value="1"/>
</dbReference>